<keyword evidence="3" id="KW-1185">Reference proteome</keyword>
<reference evidence="3" key="1">
    <citation type="journal article" date="2017" name="Genome Biol.">
        <title>Comparative genomics reveals high biological diversity and specific adaptations in the industrially and medically important fungal genus Aspergillus.</title>
        <authorList>
            <person name="de Vries R.P."/>
            <person name="Riley R."/>
            <person name="Wiebenga A."/>
            <person name="Aguilar-Osorio G."/>
            <person name="Amillis S."/>
            <person name="Uchima C.A."/>
            <person name="Anderluh G."/>
            <person name="Asadollahi M."/>
            <person name="Askin M."/>
            <person name="Barry K."/>
            <person name="Battaglia E."/>
            <person name="Bayram O."/>
            <person name="Benocci T."/>
            <person name="Braus-Stromeyer S.A."/>
            <person name="Caldana C."/>
            <person name="Canovas D."/>
            <person name="Cerqueira G.C."/>
            <person name="Chen F."/>
            <person name="Chen W."/>
            <person name="Choi C."/>
            <person name="Clum A."/>
            <person name="Dos Santos R.A."/>
            <person name="Damasio A.R."/>
            <person name="Diallinas G."/>
            <person name="Emri T."/>
            <person name="Fekete E."/>
            <person name="Flipphi M."/>
            <person name="Freyberg S."/>
            <person name="Gallo A."/>
            <person name="Gournas C."/>
            <person name="Habgood R."/>
            <person name="Hainaut M."/>
            <person name="Harispe M.L."/>
            <person name="Henrissat B."/>
            <person name="Hilden K.S."/>
            <person name="Hope R."/>
            <person name="Hossain A."/>
            <person name="Karabika E."/>
            <person name="Karaffa L."/>
            <person name="Karanyi Z."/>
            <person name="Krasevec N."/>
            <person name="Kuo A."/>
            <person name="Kusch H."/>
            <person name="LaButti K."/>
            <person name="Lagendijk E.L."/>
            <person name="Lapidus A."/>
            <person name="Levasseur A."/>
            <person name="Lindquist E."/>
            <person name="Lipzen A."/>
            <person name="Logrieco A.F."/>
            <person name="MacCabe A."/>
            <person name="Maekelae M.R."/>
            <person name="Malavazi I."/>
            <person name="Melin P."/>
            <person name="Meyer V."/>
            <person name="Mielnichuk N."/>
            <person name="Miskei M."/>
            <person name="Molnar A.P."/>
            <person name="Mule G."/>
            <person name="Ngan C.Y."/>
            <person name="Orejas M."/>
            <person name="Orosz E."/>
            <person name="Ouedraogo J.P."/>
            <person name="Overkamp K.M."/>
            <person name="Park H.-S."/>
            <person name="Perrone G."/>
            <person name="Piumi F."/>
            <person name="Punt P.J."/>
            <person name="Ram A.F."/>
            <person name="Ramon A."/>
            <person name="Rauscher S."/>
            <person name="Record E."/>
            <person name="Riano-Pachon D.M."/>
            <person name="Robert V."/>
            <person name="Roehrig J."/>
            <person name="Ruller R."/>
            <person name="Salamov A."/>
            <person name="Salih N.S."/>
            <person name="Samson R.A."/>
            <person name="Sandor E."/>
            <person name="Sanguinetti M."/>
            <person name="Schuetze T."/>
            <person name="Sepcic K."/>
            <person name="Shelest E."/>
            <person name="Sherlock G."/>
            <person name="Sophianopoulou V."/>
            <person name="Squina F.M."/>
            <person name="Sun H."/>
            <person name="Susca A."/>
            <person name="Todd R.B."/>
            <person name="Tsang A."/>
            <person name="Unkles S.E."/>
            <person name="van de Wiele N."/>
            <person name="van Rossen-Uffink D."/>
            <person name="Oliveira J.V."/>
            <person name="Vesth T.C."/>
            <person name="Visser J."/>
            <person name="Yu J.-H."/>
            <person name="Zhou M."/>
            <person name="Andersen M.R."/>
            <person name="Archer D.B."/>
            <person name="Baker S.E."/>
            <person name="Benoit I."/>
            <person name="Brakhage A.A."/>
            <person name="Braus G.H."/>
            <person name="Fischer R."/>
            <person name="Frisvad J.C."/>
            <person name="Goldman G.H."/>
            <person name="Houbraken J."/>
            <person name="Oakley B."/>
            <person name="Pocsi I."/>
            <person name="Scazzocchio C."/>
            <person name="Seiboth B."/>
            <person name="vanKuyk P.A."/>
            <person name="Wortman J."/>
            <person name="Dyer P.S."/>
            <person name="Grigoriev I.V."/>
        </authorList>
    </citation>
    <scope>NUCLEOTIDE SEQUENCE [LARGE SCALE GENOMIC DNA]</scope>
    <source>
        <strain evidence="3">CBS 506.65</strain>
    </source>
</reference>
<dbReference type="InterPro" id="IPR027417">
    <property type="entry name" value="P-loop_NTPase"/>
</dbReference>
<dbReference type="RefSeq" id="XP_022577392.1">
    <property type="nucleotide sequence ID" value="XM_022724192.1"/>
</dbReference>
<name>A0A1L9S6T7_9EURO</name>
<sequence>MFALKRLFYGFPEPSPRIRTKPLQVICVGLPRSATEALSCGLQKLGLETYHGWDLVFEQDGAQIQHCWNLLRRKYDGAPDGDVHITSSEFDVLIGHSEAVIDTVSSFFAVELIEAYPDAKVILNTRRDLDKWHQSITKAHVRRGYHSWVLWVLHIFCADVHWLWEIYFKYGFPPFFRSINGSAKDGIERNGKWVYRDHCNTIRGMVSKDRLLEWTVEDGWEPICSFLDRPVPDEPFPRANDFSAFQKTLERYSKDRMLRCLRNVLLIATSAGVLTASIVSGVKRRGIPRF</sequence>
<dbReference type="VEuPathDB" id="FungiDB:ASPZODRAFT_137025"/>
<dbReference type="GeneID" id="34610657"/>
<dbReference type="PANTHER" id="PTHR36978">
    <property type="entry name" value="P-LOOP CONTAINING NUCLEOTIDE TRIPHOSPHATE HYDROLASE"/>
    <property type="match status" value="1"/>
</dbReference>
<dbReference type="OrthoDB" id="408152at2759"/>
<dbReference type="PANTHER" id="PTHR36978:SF8">
    <property type="entry name" value="NAD DEPENDENT EPIMERASE_DEHYDRATASE"/>
    <property type="match status" value="1"/>
</dbReference>
<feature type="transmembrane region" description="Helical" evidence="1">
    <location>
        <begin position="264"/>
        <end position="282"/>
    </location>
</feature>
<gene>
    <name evidence="2" type="ORF">ASPZODRAFT_137025</name>
</gene>
<keyword evidence="1" id="KW-0472">Membrane</keyword>
<dbReference type="EMBL" id="KV878356">
    <property type="protein sequence ID" value="OJJ42882.1"/>
    <property type="molecule type" value="Genomic_DNA"/>
</dbReference>
<dbReference type="SUPFAM" id="SSF52540">
    <property type="entry name" value="P-loop containing nucleoside triphosphate hydrolases"/>
    <property type="match status" value="1"/>
</dbReference>
<evidence type="ECO:0000256" key="1">
    <source>
        <dbReference type="SAM" id="Phobius"/>
    </source>
</evidence>
<proteinExistence type="predicted"/>
<organism evidence="2 3">
    <name type="scientific">Penicilliopsis zonata CBS 506.65</name>
    <dbReference type="NCBI Taxonomy" id="1073090"/>
    <lineage>
        <taxon>Eukaryota</taxon>
        <taxon>Fungi</taxon>
        <taxon>Dikarya</taxon>
        <taxon>Ascomycota</taxon>
        <taxon>Pezizomycotina</taxon>
        <taxon>Eurotiomycetes</taxon>
        <taxon>Eurotiomycetidae</taxon>
        <taxon>Eurotiales</taxon>
        <taxon>Aspergillaceae</taxon>
        <taxon>Penicilliopsis</taxon>
    </lineage>
</organism>
<keyword evidence="1" id="KW-0812">Transmembrane</keyword>
<dbReference type="AlphaFoldDB" id="A0A1L9S6T7"/>
<keyword evidence="1" id="KW-1133">Transmembrane helix</keyword>
<dbReference type="STRING" id="1073090.A0A1L9S6T7"/>
<dbReference type="Gene3D" id="3.40.50.300">
    <property type="entry name" value="P-loop containing nucleotide triphosphate hydrolases"/>
    <property type="match status" value="1"/>
</dbReference>
<evidence type="ECO:0000313" key="2">
    <source>
        <dbReference type="EMBL" id="OJJ42882.1"/>
    </source>
</evidence>
<protein>
    <recommendedName>
        <fullName evidence="4">NAD dependent epimerase/dehydratase</fullName>
    </recommendedName>
</protein>
<evidence type="ECO:0000313" key="3">
    <source>
        <dbReference type="Proteomes" id="UP000184188"/>
    </source>
</evidence>
<dbReference type="Pfam" id="PF17784">
    <property type="entry name" value="Sulfotransfer_4"/>
    <property type="match status" value="1"/>
</dbReference>
<dbReference type="InterPro" id="IPR040632">
    <property type="entry name" value="Sulfotransfer_4"/>
</dbReference>
<dbReference type="Proteomes" id="UP000184188">
    <property type="component" value="Unassembled WGS sequence"/>
</dbReference>
<accession>A0A1L9S6T7</accession>
<evidence type="ECO:0008006" key="4">
    <source>
        <dbReference type="Google" id="ProtNLM"/>
    </source>
</evidence>